<comment type="caution">
    <text evidence="1">The sequence shown here is derived from an EMBL/GenBank/DDBJ whole genome shotgun (WGS) entry which is preliminary data.</text>
</comment>
<dbReference type="EMBL" id="AWTP01000165">
    <property type="protein sequence ID" value="KGH03581.1"/>
    <property type="molecule type" value="Genomic_DNA"/>
</dbReference>
<organism evidence="1 2">
    <name type="scientific">Comamonas thiooxydans</name>
    <dbReference type="NCBI Taxonomy" id="363952"/>
    <lineage>
        <taxon>Bacteria</taxon>
        <taxon>Pseudomonadati</taxon>
        <taxon>Pseudomonadota</taxon>
        <taxon>Betaproteobacteria</taxon>
        <taxon>Burkholderiales</taxon>
        <taxon>Comamonadaceae</taxon>
        <taxon>Comamonas</taxon>
    </lineage>
</organism>
<sequence length="135" mass="15122">MQKRGYEMNATQLARSSAQGALIVSTPAERLTFEADLGAFIKQEKKPRFVRPVPFAWLHKCNRLGGKTTQVALALWFLAGVKQSMYFKLTQEAVDLAGCSRSALEHGLAELEKAGLIETERRRGARPQIRIIEIH</sequence>
<proteinExistence type="predicted"/>
<reference evidence="1 2" key="1">
    <citation type="submission" date="2013-09" db="EMBL/GenBank/DDBJ databases">
        <title>High correlation between genotypes and phenotypes of environmental bacteria Comamonas testosteroni strains.</title>
        <authorList>
            <person name="Liu L."/>
            <person name="Zhu W."/>
            <person name="Xia X."/>
            <person name="Xu B."/>
            <person name="Luo M."/>
            <person name="Wang G."/>
        </authorList>
    </citation>
    <scope>NUCLEOTIDE SEQUENCE [LARGE SCALE GENOMIC DNA]</scope>
    <source>
        <strain evidence="1 2">DF2</strain>
    </source>
</reference>
<keyword evidence="2" id="KW-1185">Reference proteome</keyword>
<name>A0A0E3BMA1_9BURK</name>
<protein>
    <recommendedName>
        <fullName evidence="3">Helix-turn-helix domain-containing protein</fullName>
    </recommendedName>
</protein>
<evidence type="ECO:0008006" key="3">
    <source>
        <dbReference type="Google" id="ProtNLM"/>
    </source>
</evidence>
<gene>
    <name evidence="1" type="ORF">P608_25065</name>
</gene>
<dbReference type="AlphaFoldDB" id="A0A0E3BMA1"/>
<evidence type="ECO:0000313" key="1">
    <source>
        <dbReference type="EMBL" id="KGH03581.1"/>
    </source>
</evidence>
<evidence type="ECO:0000313" key="2">
    <source>
        <dbReference type="Proteomes" id="UP000029549"/>
    </source>
</evidence>
<accession>A0A0E3BMA1</accession>
<dbReference type="Proteomes" id="UP000029549">
    <property type="component" value="Unassembled WGS sequence"/>
</dbReference>